<keyword evidence="3" id="KW-0645">Protease</keyword>
<dbReference type="SUPFAM" id="SSF54001">
    <property type="entry name" value="Cysteine proteinases"/>
    <property type="match status" value="1"/>
</dbReference>
<feature type="region of interest" description="Disordered" evidence="6">
    <location>
        <begin position="217"/>
        <end position="238"/>
    </location>
</feature>
<feature type="domain" description="OTU" evidence="8">
    <location>
        <begin position="28"/>
        <end position="149"/>
    </location>
</feature>
<feature type="compositionally biased region" description="Low complexity" evidence="6">
    <location>
        <begin position="604"/>
        <end position="631"/>
    </location>
</feature>
<feature type="compositionally biased region" description="Low complexity" evidence="6">
    <location>
        <begin position="500"/>
        <end position="516"/>
    </location>
</feature>
<dbReference type="PANTHER" id="PTHR12419:SF9">
    <property type="entry name" value="OTU DOMAIN-CONTAINING PROTEIN 4"/>
    <property type="match status" value="1"/>
</dbReference>
<dbReference type="Pfam" id="PF02338">
    <property type="entry name" value="OTU"/>
    <property type="match status" value="1"/>
</dbReference>
<dbReference type="PANTHER" id="PTHR12419">
    <property type="entry name" value="OTU DOMAIN CONTAINING PROTEIN"/>
    <property type="match status" value="1"/>
</dbReference>
<dbReference type="GO" id="GO:0034122">
    <property type="term" value="P:negative regulation of toll-like receptor signaling pathway"/>
    <property type="evidence" value="ECO:0007669"/>
    <property type="project" value="TreeGrafter"/>
</dbReference>
<feature type="compositionally biased region" description="Low complexity" evidence="6">
    <location>
        <begin position="1235"/>
        <end position="1244"/>
    </location>
</feature>
<protein>
    <recommendedName>
        <fullName evidence="2">ubiquitinyl hydrolase 1</fullName>
        <ecNumber evidence="2">3.4.19.12</ecNumber>
    </recommendedName>
</protein>
<feature type="compositionally biased region" description="Pro residues" evidence="6">
    <location>
        <begin position="632"/>
        <end position="656"/>
    </location>
</feature>
<dbReference type="GO" id="GO:0004843">
    <property type="term" value="F:cysteine-type deubiquitinase activity"/>
    <property type="evidence" value="ECO:0007669"/>
    <property type="project" value="UniProtKB-EC"/>
</dbReference>
<name>A0AAX7U813_ASTCA</name>
<evidence type="ECO:0000259" key="7">
    <source>
        <dbReference type="PROSITE" id="PS50304"/>
    </source>
</evidence>
<feature type="compositionally biased region" description="Polar residues" evidence="6">
    <location>
        <begin position="824"/>
        <end position="849"/>
    </location>
</feature>
<dbReference type="GO" id="GO:1903093">
    <property type="term" value="P:regulation of protein K48-linked deubiquitination"/>
    <property type="evidence" value="ECO:0007669"/>
    <property type="project" value="TreeGrafter"/>
</dbReference>
<reference evidence="9" key="1">
    <citation type="submission" date="2025-08" db="UniProtKB">
        <authorList>
            <consortium name="Ensembl"/>
        </authorList>
    </citation>
    <scope>IDENTIFICATION</scope>
</reference>
<feature type="compositionally biased region" description="Polar residues" evidence="6">
    <location>
        <begin position="741"/>
        <end position="755"/>
    </location>
</feature>
<keyword evidence="5" id="KW-0378">Hydrolase</keyword>
<dbReference type="Proteomes" id="UP000265100">
    <property type="component" value="Unplaced"/>
</dbReference>
<feature type="compositionally biased region" description="Basic residues" evidence="6">
    <location>
        <begin position="465"/>
        <end position="476"/>
    </location>
</feature>
<feature type="region of interest" description="Disordered" evidence="6">
    <location>
        <begin position="897"/>
        <end position="918"/>
    </location>
</feature>
<feature type="region of interest" description="Disordered" evidence="6">
    <location>
        <begin position="955"/>
        <end position="1070"/>
    </location>
</feature>
<dbReference type="InterPro" id="IPR038765">
    <property type="entry name" value="Papain-like_cys_pep_sf"/>
</dbReference>
<dbReference type="Gene3D" id="2.30.30.140">
    <property type="match status" value="1"/>
</dbReference>
<dbReference type="Ensembl" id="ENSACLT00000062951.1">
    <property type="protein sequence ID" value="ENSACLP00000065908.1"/>
    <property type="gene ID" value="ENSACLG00000012170.2"/>
</dbReference>
<evidence type="ECO:0000256" key="5">
    <source>
        <dbReference type="ARBA" id="ARBA00022807"/>
    </source>
</evidence>
<evidence type="ECO:0000256" key="2">
    <source>
        <dbReference type="ARBA" id="ARBA00012759"/>
    </source>
</evidence>
<feature type="region of interest" description="Disordered" evidence="6">
    <location>
        <begin position="325"/>
        <end position="410"/>
    </location>
</feature>
<feature type="compositionally biased region" description="Basic residues" evidence="6">
    <location>
        <begin position="1301"/>
        <end position="1315"/>
    </location>
</feature>
<dbReference type="GO" id="GO:0061578">
    <property type="term" value="F:K63-linked deubiquitinase activity"/>
    <property type="evidence" value="ECO:0007669"/>
    <property type="project" value="TreeGrafter"/>
</dbReference>
<evidence type="ECO:0000313" key="10">
    <source>
        <dbReference type="Proteomes" id="UP000265100"/>
    </source>
</evidence>
<dbReference type="InterPro" id="IPR003323">
    <property type="entry name" value="OTU_dom"/>
</dbReference>
<evidence type="ECO:0000313" key="9">
    <source>
        <dbReference type="Ensembl" id="ENSACLP00000065908.1"/>
    </source>
</evidence>
<accession>A0AAX7U813</accession>
<evidence type="ECO:0000256" key="1">
    <source>
        <dbReference type="ARBA" id="ARBA00000707"/>
    </source>
</evidence>
<feature type="region of interest" description="Disordered" evidence="6">
    <location>
        <begin position="446"/>
        <end position="534"/>
    </location>
</feature>
<dbReference type="PROSITE" id="PS50802">
    <property type="entry name" value="OTU"/>
    <property type="match status" value="1"/>
</dbReference>
<feature type="compositionally biased region" description="Pro residues" evidence="6">
    <location>
        <begin position="1051"/>
        <end position="1062"/>
    </location>
</feature>
<dbReference type="PROSITE" id="PS50304">
    <property type="entry name" value="TUDOR"/>
    <property type="match status" value="1"/>
</dbReference>
<keyword evidence="5" id="KW-0788">Thiol protease</keyword>
<feature type="compositionally biased region" description="Pro residues" evidence="6">
    <location>
        <begin position="861"/>
        <end position="875"/>
    </location>
</feature>
<proteinExistence type="predicted"/>
<dbReference type="SUPFAM" id="SSF63748">
    <property type="entry name" value="Tudor/PWWP/MBT"/>
    <property type="match status" value="1"/>
</dbReference>
<dbReference type="GO" id="GO:0006508">
    <property type="term" value="P:proteolysis"/>
    <property type="evidence" value="ECO:0007669"/>
    <property type="project" value="UniProtKB-KW"/>
</dbReference>
<dbReference type="Gene3D" id="3.90.70.80">
    <property type="match status" value="1"/>
</dbReference>
<feature type="compositionally biased region" description="Low complexity" evidence="6">
    <location>
        <begin position="957"/>
        <end position="981"/>
    </location>
</feature>
<evidence type="ECO:0000256" key="4">
    <source>
        <dbReference type="ARBA" id="ARBA00022786"/>
    </source>
</evidence>
<feature type="region of interest" description="Disordered" evidence="6">
    <location>
        <begin position="1230"/>
        <end position="1252"/>
    </location>
</feature>
<dbReference type="GO" id="GO:2000660">
    <property type="term" value="P:negative regulation of interleukin-1-mediated signaling pathway"/>
    <property type="evidence" value="ECO:0007669"/>
    <property type="project" value="TreeGrafter"/>
</dbReference>
<dbReference type="SMART" id="SM00333">
    <property type="entry name" value="TUDOR"/>
    <property type="match status" value="1"/>
</dbReference>
<feature type="compositionally biased region" description="Polar residues" evidence="6">
    <location>
        <begin position="784"/>
        <end position="795"/>
    </location>
</feature>
<feature type="region of interest" description="Disordered" evidence="6">
    <location>
        <begin position="1299"/>
        <end position="1325"/>
    </location>
</feature>
<feature type="region of interest" description="Disordered" evidence="6">
    <location>
        <begin position="559"/>
        <end position="878"/>
    </location>
</feature>
<evidence type="ECO:0000256" key="6">
    <source>
        <dbReference type="SAM" id="MobiDB-lite"/>
    </source>
</evidence>
<keyword evidence="4" id="KW-0833">Ubl conjugation pathway</keyword>
<evidence type="ECO:0000256" key="3">
    <source>
        <dbReference type="ARBA" id="ARBA00022670"/>
    </source>
</evidence>
<feature type="compositionally biased region" description="Polar residues" evidence="6">
    <location>
        <begin position="667"/>
        <end position="685"/>
    </location>
</feature>
<comment type="catalytic activity">
    <reaction evidence="1">
        <text>Thiol-dependent hydrolysis of ester, thioester, amide, peptide and isopeptide bonds formed by the C-terminal Gly of ubiquitin (a 76-residue protein attached to proteins as an intracellular targeting signal).</text>
        <dbReference type="EC" id="3.4.19.12"/>
    </reaction>
</comment>
<keyword evidence="10" id="KW-1185">Reference proteome</keyword>
<feature type="compositionally biased region" description="Pro residues" evidence="6">
    <location>
        <begin position="571"/>
        <end position="583"/>
    </location>
</feature>
<dbReference type="GeneTree" id="ENSGT00940000159922"/>
<sequence>MDGGGSMQSIDERGVEKLMDDYLKSIGLHRKKIAKDGSCLFRAVAEQVLHCQSLHTKVRAKCVEFLKQNRDTYEAFIEGDFEDYLCKLQDPQQWVGEVEINALAAMYKRDFLIFQEPGKPAVNITGNNFKDKVQLCFLNGNHYDSVYPISRIKNTALCQSVLYELLYEGVFKVDRSYLGSCQRIGRPADLLSDDCMPACPSSDDSDLDVDEALWVENGTSPTSTKHNQSYRGRGRGLPQRVRRSLNPTLLRNVEYDVWHKSKRAQQKLDYCIAAGMQFTVGDRCQVRLEGTNRLYSAVIKEVPANNQPVTVYIEDLGRKQVVPLWSVRPPSDDSGWSKVGNRDKRLSNGHGGEWEERGRGRGRGKSVGPSSSSGSQAAAPGSGGRTLKQHSWPPQANVEEQGGAKTSRKSVGAAEVAFGLTEEQRLAKEEEERNVALVEIQLRDEHSFPALGSQPGTQGEGGKRKGEKKRSQRNKTKSPVEDVRAPSPSALDKPTPSTPPLTATSTTTTPDTMTSPALPAAKPSDSTPSGLNFVKALMPNASPSVSLPLTSVAPAAKTNTPSYASATAAPGSPPPPAAPPAAKPSPKGEAPLPPSVPSSAFSYSTPVLPAASPTSSSSSKLPPASVHLPKPTTSPPPSSSVPPPTFITPIASPPTAAPGFPAARSSPPITSLLRSQTPPSSSSLIHPSAEVREAPPAPPPTTNSLPNTGGPLMASQAFQSEIPPPEVQTQVSVPSAEEQAESSLPQIQTESQASLPQIMGPPMMLSEPQDQPQSGTEAPVLPQTDLQPHIQTSYPTPVASYPQASLPPPPAQAPHPSQVPHPSLSLSASTIVPQTQTEAPPQQHQSAPESQAPPASEKLSPPHPPHTAPPQPLPGSVPLQQMSQLYQDLLYPGFPQGERGEIAATPNLSSNKSGDDLPTDVNILRFFFNLGVKAYSMPIYPPYLYLVPLQQAHAMQPKPSSRSPSPQCLPSNTPSNTPTNPQEGYPPHQYPPTVAPVPSQYDNQAALDEPPGPAEPSFNQARYPITQPQPPRMPWQQMPARNPSYSVGYLSPPPPYSGPPPSSQGYHPNQGAGVPVYPTAMGPYSPSSLAYQTASTHQELQVSQGAMQQHQLQAINGDTMPGHGNIHISSPLESAAASNIPTTNSNRSVMVPSNYSKQEFWEMKSLHFKVLWLSFNCQVENFLIHFVSMIGFKRDPGESLPRAVLLVDPPLNDMPIVALLSDPHFKDISMGAMKGSSSSPGSPSQYRPRKPVHATNVYEQSQRGSYMKPVTMTDNHSVGCSTEDDWEEVEGFKTMVPNYRGQRRPYRGRGGRGGRGRGGYDPTRDVYRSRQERDMGVGYNYIQPNPAHMGWAREKRY</sequence>
<feature type="compositionally biased region" description="Polar residues" evidence="6">
    <location>
        <begin position="217"/>
        <end position="230"/>
    </location>
</feature>
<feature type="domain" description="Tudor" evidence="7">
    <location>
        <begin position="277"/>
        <end position="337"/>
    </location>
</feature>
<organism evidence="9 10">
    <name type="scientific">Astatotilapia calliptera</name>
    <name type="common">Eastern happy</name>
    <name type="synonym">Chromis callipterus</name>
    <dbReference type="NCBI Taxonomy" id="8154"/>
    <lineage>
        <taxon>Eukaryota</taxon>
        <taxon>Metazoa</taxon>
        <taxon>Chordata</taxon>
        <taxon>Craniata</taxon>
        <taxon>Vertebrata</taxon>
        <taxon>Euteleostomi</taxon>
        <taxon>Actinopterygii</taxon>
        <taxon>Neopterygii</taxon>
        <taxon>Teleostei</taxon>
        <taxon>Neoteleostei</taxon>
        <taxon>Acanthomorphata</taxon>
        <taxon>Ovalentaria</taxon>
        <taxon>Cichlomorphae</taxon>
        <taxon>Cichliformes</taxon>
        <taxon>Cichlidae</taxon>
        <taxon>African cichlids</taxon>
        <taxon>Pseudocrenilabrinae</taxon>
        <taxon>Haplochromini</taxon>
        <taxon>Astatotilapia</taxon>
    </lineage>
</organism>
<feature type="compositionally biased region" description="Basic and acidic residues" evidence="6">
    <location>
        <begin position="340"/>
        <end position="359"/>
    </location>
</feature>
<feature type="compositionally biased region" description="Low complexity" evidence="6">
    <location>
        <begin position="702"/>
        <end position="711"/>
    </location>
</feature>
<reference evidence="9" key="2">
    <citation type="submission" date="2025-09" db="UniProtKB">
        <authorList>
            <consortium name="Ensembl"/>
        </authorList>
    </citation>
    <scope>IDENTIFICATION</scope>
</reference>
<dbReference type="InterPro" id="IPR050704">
    <property type="entry name" value="Peptidase_C85-like"/>
</dbReference>
<feature type="compositionally biased region" description="Low complexity" evidence="6">
    <location>
        <begin position="1034"/>
        <end position="1050"/>
    </location>
</feature>
<dbReference type="GO" id="GO:0016579">
    <property type="term" value="P:protein deubiquitination"/>
    <property type="evidence" value="ECO:0007669"/>
    <property type="project" value="TreeGrafter"/>
</dbReference>
<dbReference type="EC" id="3.4.19.12" evidence="2"/>
<dbReference type="InterPro" id="IPR002999">
    <property type="entry name" value="Tudor"/>
</dbReference>
<evidence type="ECO:0000259" key="8">
    <source>
        <dbReference type="PROSITE" id="PS50802"/>
    </source>
</evidence>
<feature type="compositionally biased region" description="Low complexity" evidence="6">
    <location>
        <begin position="366"/>
        <end position="380"/>
    </location>
</feature>
<feature type="compositionally biased region" description="Pro residues" evidence="6">
    <location>
        <begin position="805"/>
        <end position="819"/>
    </location>
</feature>
<feature type="compositionally biased region" description="Low complexity" evidence="6">
    <location>
        <begin position="560"/>
        <end position="570"/>
    </location>
</feature>